<organism evidence="3 4">
    <name type="scientific">Gluconobacter japonicus</name>
    <dbReference type="NCBI Taxonomy" id="376620"/>
    <lineage>
        <taxon>Bacteria</taxon>
        <taxon>Pseudomonadati</taxon>
        <taxon>Pseudomonadota</taxon>
        <taxon>Alphaproteobacteria</taxon>
        <taxon>Acetobacterales</taxon>
        <taxon>Acetobacteraceae</taxon>
        <taxon>Gluconobacter</taxon>
    </lineage>
</organism>
<evidence type="ECO:0000259" key="2">
    <source>
        <dbReference type="Pfam" id="PF08241"/>
    </source>
</evidence>
<evidence type="ECO:0000313" key="4">
    <source>
        <dbReference type="Proteomes" id="UP000661006"/>
    </source>
</evidence>
<feature type="chain" id="PRO_5040149866" evidence="1">
    <location>
        <begin position="22"/>
        <end position="260"/>
    </location>
</feature>
<reference evidence="3" key="2">
    <citation type="submission" date="2020-11" db="EMBL/GenBank/DDBJ databases">
        <title>Description of novel Gluconobacter species.</title>
        <authorList>
            <person name="Cleenwerck I."/>
            <person name="Cnockaert M."/>
            <person name="Borremans W."/>
            <person name="Wieme A.D."/>
            <person name="De Vuyst L."/>
            <person name="Vandamme P."/>
        </authorList>
    </citation>
    <scope>NUCLEOTIDE SEQUENCE</scope>
    <source>
        <strain evidence="3">R71697</strain>
    </source>
</reference>
<dbReference type="CDD" id="cd02440">
    <property type="entry name" value="AdoMet_MTases"/>
    <property type="match status" value="1"/>
</dbReference>
<evidence type="ECO:0000313" key="3">
    <source>
        <dbReference type="EMBL" id="MBF0870875.1"/>
    </source>
</evidence>
<comment type="caution">
    <text evidence="3">The sequence shown here is derived from an EMBL/GenBank/DDBJ whole genome shotgun (WGS) entry which is preliminary data.</text>
</comment>
<protein>
    <submittedName>
        <fullName evidence="3">Class I SAM-dependent methyltransferase</fullName>
    </submittedName>
</protein>
<feature type="domain" description="Methyltransferase type 11" evidence="2">
    <location>
        <begin position="94"/>
        <end position="167"/>
    </location>
</feature>
<keyword evidence="1" id="KW-0732">Signal</keyword>
<dbReference type="SUPFAM" id="SSF53335">
    <property type="entry name" value="S-adenosyl-L-methionine-dependent methyltransferases"/>
    <property type="match status" value="1"/>
</dbReference>
<dbReference type="RefSeq" id="WP_061930928.1">
    <property type="nucleotide sequence ID" value="NZ_JABCQN010000003.1"/>
</dbReference>
<dbReference type="Pfam" id="PF08241">
    <property type="entry name" value="Methyltransf_11"/>
    <property type="match status" value="1"/>
</dbReference>
<sequence>MLSKYAFLCLFPLLTVTSAFAGPTLDQAVHSPERTPAFVARDAVRHPIEELTFFGLKPDAHVLEIWPSGGYWTQILAPYLYDHGTYTVALGPADLKKQAISKLQSERPDIYGRIKTTQFDGQHLDFAPANSVDLVLTFRNMHNWMEAGNAPEMLAAIHRVLKPGGILGIEDHRGNTSAPQDPMAKDGYVRQSYAIDMIQKAGFKLVGSSEINANPKDTANWPKGIWTLPPTYALGATDHAKYEAIGEGDNFVLKFQKVKD</sequence>
<dbReference type="InterPro" id="IPR013216">
    <property type="entry name" value="Methyltransf_11"/>
</dbReference>
<proteinExistence type="predicted"/>
<gene>
    <name evidence="3" type="ORF">HKD32_08450</name>
</gene>
<dbReference type="EMBL" id="JABCQN010000003">
    <property type="protein sequence ID" value="MBF0870875.1"/>
    <property type="molecule type" value="Genomic_DNA"/>
</dbReference>
<dbReference type="GO" id="GO:0008757">
    <property type="term" value="F:S-adenosylmethionine-dependent methyltransferase activity"/>
    <property type="evidence" value="ECO:0007669"/>
    <property type="project" value="InterPro"/>
</dbReference>
<name>A0A9Q2FM09_GLUJA</name>
<dbReference type="InterPro" id="IPR029063">
    <property type="entry name" value="SAM-dependent_MTases_sf"/>
</dbReference>
<feature type="signal peptide" evidence="1">
    <location>
        <begin position="1"/>
        <end position="21"/>
    </location>
</feature>
<dbReference type="InterPro" id="IPR016980">
    <property type="entry name" value="S-AdoMet-dep_MeTrfase_Alr7345"/>
</dbReference>
<dbReference type="GO" id="GO:0032259">
    <property type="term" value="P:methylation"/>
    <property type="evidence" value="ECO:0007669"/>
    <property type="project" value="UniProtKB-KW"/>
</dbReference>
<keyword evidence="3" id="KW-0808">Transferase</keyword>
<dbReference type="PIRSF" id="PIRSF031679">
    <property type="entry name" value="Mtase_Alr7345_prd"/>
    <property type="match status" value="1"/>
</dbReference>
<accession>A0A9Q2FM09</accession>
<dbReference type="Gene3D" id="3.40.50.150">
    <property type="entry name" value="Vaccinia Virus protein VP39"/>
    <property type="match status" value="1"/>
</dbReference>
<keyword evidence="3" id="KW-0489">Methyltransferase</keyword>
<evidence type="ECO:0000256" key="1">
    <source>
        <dbReference type="SAM" id="SignalP"/>
    </source>
</evidence>
<dbReference type="Proteomes" id="UP000661006">
    <property type="component" value="Unassembled WGS sequence"/>
</dbReference>
<reference evidence="3" key="1">
    <citation type="submission" date="2020-04" db="EMBL/GenBank/DDBJ databases">
        <authorList>
            <person name="Sombolestani A."/>
        </authorList>
    </citation>
    <scope>NUCLEOTIDE SEQUENCE</scope>
    <source>
        <strain evidence="3">R71697</strain>
    </source>
</reference>
<dbReference type="GeneID" id="81474725"/>
<dbReference type="AlphaFoldDB" id="A0A9Q2FM09"/>